<organism evidence="2 3">
    <name type="scientific">Paraburkholderia hiiakae</name>
    <dbReference type="NCBI Taxonomy" id="1081782"/>
    <lineage>
        <taxon>Bacteria</taxon>
        <taxon>Pseudomonadati</taxon>
        <taxon>Pseudomonadota</taxon>
        <taxon>Betaproteobacteria</taxon>
        <taxon>Burkholderiales</taxon>
        <taxon>Burkholderiaceae</taxon>
        <taxon>Paraburkholderia</taxon>
    </lineage>
</organism>
<dbReference type="RefSeq" id="WP_201698570.1">
    <property type="nucleotide sequence ID" value="NZ_CAJHCQ010000014.1"/>
</dbReference>
<evidence type="ECO:0008006" key="4">
    <source>
        <dbReference type="Google" id="ProtNLM"/>
    </source>
</evidence>
<evidence type="ECO:0000313" key="2">
    <source>
        <dbReference type="EMBL" id="CAD6550451.1"/>
    </source>
</evidence>
<dbReference type="EMBL" id="CAJHCQ010000014">
    <property type="protein sequence ID" value="CAD6550451.1"/>
    <property type="molecule type" value="Genomic_DNA"/>
</dbReference>
<evidence type="ECO:0000313" key="3">
    <source>
        <dbReference type="Proteomes" id="UP000656319"/>
    </source>
</evidence>
<protein>
    <recommendedName>
        <fullName evidence="4">Superinfection immunity protein</fullName>
    </recommendedName>
</protein>
<dbReference type="Pfam" id="PF14373">
    <property type="entry name" value="Imm_superinfect"/>
    <property type="match status" value="1"/>
</dbReference>
<dbReference type="Proteomes" id="UP000656319">
    <property type="component" value="Unassembled WGS sequence"/>
</dbReference>
<feature type="transmembrane region" description="Helical" evidence="1">
    <location>
        <begin position="6"/>
        <end position="24"/>
    </location>
</feature>
<proteinExistence type="predicted"/>
<keyword evidence="3" id="KW-1185">Reference proteome</keyword>
<comment type="caution">
    <text evidence="2">The sequence shown here is derived from an EMBL/GenBank/DDBJ whole genome shotgun (WGS) entry which is preliminary data.</text>
</comment>
<evidence type="ECO:0000256" key="1">
    <source>
        <dbReference type="SAM" id="Phobius"/>
    </source>
</evidence>
<keyword evidence="1" id="KW-0812">Transmembrane</keyword>
<gene>
    <name evidence="2" type="ORF">LMG27952_05013</name>
</gene>
<feature type="transmembrane region" description="Helical" evidence="1">
    <location>
        <begin position="36"/>
        <end position="56"/>
    </location>
</feature>
<keyword evidence="1" id="KW-1133">Transmembrane helix</keyword>
<keyword evidence="1" id="KW-0472">Membrane</keyword>
<sequence>MRTVIAYVLLAAVAVAYFTPSLIARRRMKQEAARIFLFNLLLGWTVAGWLGVMSWATGSREADSRSAKNALLWQRSIRDLRRGRGPRC</sequence>
<accession>A0ABN7I2W9</accession>
<dbReference type="InterPro" id="IPR016410">
    <property type="entry name" value="Phage_imm"/>
</dbReference>
<reference evidence="2 3" key="1">
    <citation type="submission" date="2020-10" db="EMBL/GenBank/DDBJ databases">
        <authorList>
            <person name="Peeters C."/>
        </authorList>
    </citation>
    <scope>NUCLEOTIDE SEQUENCE [LARGE SCALE GENOMIC DNA]</scope>
    <source>
        <strain evidence="2 3">LMG 27952</strain>
    </source>
</reference>
<name>A0ABN7I2W9_9BURK</name>